<evidence type="ECO:0000313" key="7">
    <source>
        <dbReference type="Proteomes" id="UP000011096"/>
    </source>
</evidence>
<dbReference type="PRINTS" id="PR00092">
    <property type="entry name" value="TYROSINASE"/>
</dbReference>
<dbReference type="AlphaFoldDB" id="A0A7J6IXY4"/>
<dbReference type="GO" id="GO:0046872">
    <property type="term" value="F:metal ion binding"/>
    <property type="evidence" value="ECO:0007669"/>
    <property type="project" value="UniProtKB-KW"/>
</dbReference>
<dbReference type="PANTHER" id="PTHR11474:SF126">
    <property type="entry name" value="TYROSINASE-LIKE PROTEIN TYR-1-RELATED"/>
    <property type="match status" value="1"/>
</dbReference>
<evidence type="ECO:0000256" key="1">
    <source>
        <dbReference type="ARBA" id="ARBA00022723"/>
    </source>
</evidence>
<dbReference type="OrthoDB" id="6132182at2759"/>
<keyword evidence="3" id="KW-0472">Membrane</keyword>
<dbReference type="Gene3D" id="1.10.1280.10">
    <property type="entry name" value="Di-copper center containing domain from catechol oxidase"/>
    <property type="match status" value="1"/>
</dbReference>
<dbReference type="PROSITE" id="PS00498">
    <property type="entry name" value="TYROSINASE_2"/>
    <property type="match status" value="1"/>
</dbReference>
<sequence>MVLLKLTHIRDRLQIAGPWYHPVPQQVQEGDNEEARLLQSMRRNTRWSLRGTLLEKVYVKSLLTLIILSLFIALSCWMGFEFLGHSETRCLTPSVRREWRTLSAADKKSYILAVKCLMDLPSIFDSQTSHFDDFTYAHITAGGSSHYAAAFLPWHRMFVHTYEQTLRQKCQYGGAQPYWNWVLDSRDLSQSPVWDSELGFGLDGGSEGDHCVEKGPFAGRRYAWRHLPEKGIAEMEPHCLSRWFRDRHSLEDAEDEVLFLKIYDRISPEYVNETLNAADYSSFFKKFEAGAHNAIPMFIRGEWLNFTATNDPVFFLHHAQVDRLWWLWQDHDPKGRLKEYFGPSENFLGEHHQNMESHSKDVLPMGGLVSDGKVEDYLSTSGGHLCYTYD</sequence>
<evidence type="ECO:0000256" key="2">
    <source>
        <dbReference type="ARBA" id="ARBA00023008"/>
    </source>
</evidence>
<dbReference type="InterPro" id="IPR008922">
    <property type="entry name" value="Di-copper_centre_dom_sf"/>
</dbReference>
<accession>A0A7J6IXY4</accession>
<dbReference type="PANTHER" id="PTHR11474">
    <property type="entry name" value="TYROSINASE FAMILY MEMBER"/>
    <property type="match status" value="1"/>
</dbReference>
<evidence type="ECO:0000313" key="6">
    <source>
        <dbReference type="EMBL" id="KAF4482163.1"/>
    </source>
</evidence>
<gene>
    <name evidence="6" type="primary">ustQ-11</name>
    <name evidence="6" type="ORF">CGGC5_v009277</name>
</gene>
<dbReference type="InParanoid" id="A0A7J6IXY4"/>
<feature type="transmembrane region" description="Helical" evidence="3">
    <location>
        <begin position="57"/>
        <end position="80"/>
    </location>
</feature>
<protein>
    <submittedName>
        <fullName evidence="6">Tyrosinase ustQ</fullName>
    </submittedName>
</protein>
<name>A0A7J6IXY4_COLFN</name>
<keyword evidence="7" id="KW-1185">Reference proteome</keyword>
<dbReference type="GeneID" id="43618764"/>
<keyword evidence="2" id="KW-0186">Copper</keyword>
<proteinExistence type="predicted"/>
<dbReference type="Pfam" id="PF00264">
    <property type="entry name" value="Tyrosinase"/>
    <property type="match status" value="1"/>
</dbReference>
<dbReference type="InterPro" id="IPR002227">
    <property type="entry name" value="Tyrosinase_Cu-bd"/>
</dbReference>
<dbReference type="Proteomes" id="UP000011096">
    <property type="component" value="Unassembled WGS sequence"/>
</dbReference>
<dbReference type="RefSeq" id="XP_031885894.1">
    <property type="nucleotide sequence ID" value="XM_032034753.1"/>
</dbReference>
<keyword evidence="1" id="KW-0479">Metal-binding</keyword>
<dbReference type="InterPro" id="IPR050316">
    <property type="entry name" value="Tyrosinase/Hemocyanin"/>
</dbReference>
<evidence type="ECO:0000259" key="5">
    <source>
        <dbReference type="PROSITE" id="PS00498"/>
    </source>
</evidence>
<reference evidence="6 7" key="1">
    <citation type="submission" date="2012-08" db="EMBL/GenBank/DDBJ databases">
        <authorList>
            <person name="Gan P.H.P."/>
            <person name="Ikeda K."/>
            <person name="Irieda H."/>
            <person name="Narusaka M."/>
            <person name="O'Connell R.J."/>
            <person name="Narusaka Y."/>
            <person name="Takano Y."/>
            <person name="Kubo Y."/>
            <person name="Shirasu K."/>
        </authorList>
    </citation>
    <scope>NUCLEOTIDE SEQUENCE [LARGE SCALE GENOMIC DNA]</scope>
    <source>
        <strain evidence="6 7">Nara gc5</strain>
    </source>
</reference>
<dbReference type="EMBL" id="ANPB02000005">
    <property type="protein sequence ID" value="KAF4482163.1"/>
    <property type="molecule type" value="Genomic_DNA"/>
</dbReference>
<keyword evidence="3" id="KW-0812">Transmembrane</keyword>
<feature type="domain" description="Tyrosinase copper-binding" evidence="5">
    <location>
        <begin position="311"/>
        <end position="322"/>
    </location>
</feature>
<dbReference type="GO" id="GO:0016491">
    <property type="term" value="F:oxidoreductase activity"/>
    <property type="evidence" value="ECO:0007669"/>
    <property type="project" value="InterPro"/>
</dbReference>
<feature type="domain" description="Tyrosinase copper-binding" evidence="4">
    <location>
        <begin position="146"/>
        <end position="163"/>
    </location>
</feature>
<evidence type="ECO:0000259" key="4">
    <source>
        <dbReference type="PROSITE" id="PS00497"/>
    </source>
</evidence>
<keyword evidence="3" id="KW-1133">Transmembrane helix</keyword>
<comment type="caution">
    <text evidence="6">The sequence shown here is derived from an EMBL/GenBank/DDBJ whole genome shotgun (WGS) entry which is preliminary data.</text>
</comment>
<organism evidence="6 7">
    <name type="scientific">Colletotrichum fructicola (strain Nara gc5)</name>
    <name type="common">Anthracnose fungus</name>
    <name type="synonym">Colletotrichum gloeosporioides (strain Nara gc5)</name>
    <dbReference type="NCBI Taxonomy" id="1213859"/>
    <lineage>
        <taxon>Eukaryota</taxon>
        <taxon>Fungi</taxon>
        <taxon>Dikarya</taxon>
        <taxon>Ascomycota</taxon>
        <taxon>Pezizomycotina</taxon>
        <taxon>Sordariomycetes</taxon>
        <taxon>Hypocreomycetidae</taxon>
        <taxon>Glomerellales</taxon>
        <taxon>Glomerellaceae</taxon>
        <taxon>Colletotrichum</taxon>
        <taxon>Colletotrichum gloeosporioides species complex</taxon>
    </lineage>
</organism>
<dbReference type="SUPFAM" id="SSF48056">
    <property type="entry name" value="Di-copper centre-containing domain"/>
    <property type="match status" value="1"/>
</dbReference>
<reference evidence="6 7" key="2">
    <citation type="submission" date="2020-04" db="EMBL/GenBank/DDBJ databases">
        <title>Genome sequencing and assembly of multiple isolates from the Colletotrichum gloeosporioides species complex.</title>
        <authorList>
            <person name="Gan P."/>
            <person name="Shirasu K."/>
        </authorList>
    </citation>
    <scope>NUCLEOTIDE SEQUENCE [LARGE SCALE GENOMIC DNA]</scope>
    <source>
        <strain evidence="6 7">Nara gc5</strain>
    </source>
</reference>
<dbReference type="PROSITE" id="PS00497">
    <property type="entry name" value="TYROSINASE_1"/>
    <property type="match status" value="1"/>
</dbReference>
<evidence type="ECO:0000256" key="3">
    <source>
        <dbReference type="SAM" id="Phobius"/>
    </source>
</evidence>